<feature type="transmembrane region" description="Helical" evidence="5">
    <location>
        <begin position="76"/>
        <end position="93"/>
    </location>
</feature>
<evidence type="ECO:0000256" key="5">
    <source>
        <dbReference type="SAM" id="Phobius"/>
    </source>
</evidence>
<accession>A0A8S1EMV6</accession>
<gene>
    <name evidence="6" type="ORF">CBOVIS_LOCUS5962</name>
</gene>
<dbReference type="PANTHER" id="PTHR31154">
    <property type="entry name" value="MEMBRANE TRANSPORTER PROTEIN"/>
    <property type="match status" value="1"/>
</dbReference>
<dbReference type="InterPro" id="IPR002781">
    <property type="entry name" value="TM_pro_TauE-like"/>
</dbReference>
<evidence type="ECO:0000313" key="6">
    <source>
        <dbReference type="EMBL" id="CAB3403495.1"/>
    </source>
</evidence>
<evidence type="ECO:0000256" key="1">
    <source>
        <dbReference type="ARBA" id="ARBA00004141"/>
    </source>
</evidence>
<comment type="subcellular location">
    <subcellularLocation>
        <location evidence="1">Membrane</location>
        <topology evidence="1">Multi-pass membrane protein</topology>
    </subcellularLocation>
</comment>
<organism evidence="6 7">
    <name type="scientific">Caenorhabditis bovis</name>
    <dbReference type="NCBI Taxonomy" id="2654633"/>
    <lineage>
        <taxon>Eukaryota</taxon>
        <taxon>Metazoa</taxon>
        <taxon>Ecdysozoa</taxon>
        <taxon>Nematoda</taxon>
        <taxon>Chromadorea</taxon>
        <taxon>Rhabditida</taxon>
        <taxon>Rhabditina</taxon>
        <taxon>Rhabditomorpha</taxon>
        <taxon>Rhabditoidea</taxon>
        <taxon>Rhabditidae</taxon>
        <taxon>Peloderinae</taxon>
        <taxon>Caenorhabditis</taxon>
    </lineage>
</organism>
<protein>
    <recommendedName>
        <fullName evidence="8">Membrane transporter protein</fullName>
    </recommendedName>
</protein>
<keyword evidence="2 5" id="KW-0812">Transmembrane</keyword>
<dbReference type="AlphaFoldDB" id="A0A8S1EMV6"/>
<feature type="transmembrane region" description="Helical" evidence="5">
    <location>
        <begin position="287"/>
        <end position="303"/>
    </location>
</feature>
<evidence type="ECO:0000256" key="2">
    <source>
        <dbReference type="ARBA" id="ARBA00022692"/>
    </source>
</evidence>
<feature type="transmembrane region" description="Helical" evidence="5">
    <location>
        <begin position="207"/>
        <end position="224"/>
    </location>
</feature>
<name>A0A8S1EMV6_9PELO</name>
<comment type="caution">
    <text evidence="6">The sequence shown here is derived from an EMBL/GenBank/DDBJ whole genome shotgun (WGS) entry which is preliminary data.</text>
</comment>
<evidence type="ECO:0000256" key="3">
    <source>
        <dbReference type="ARBA" id="ARBA00022989"/>
    </source>
</evidence>
<dbReference type="GO" id="GO:0016020">
    <property type="term" value="C:membrane"/>
    <property type="evidence" value="ECO:0007669"/>
    <property type="project" value="UniProtKB-SubCell"/>
</dbReference>
<feature type="transmembrane region" description="Helical" evidence="5">
    <location>
        <begin position="366"/>
        <end position="391"/>
    </location>
</feature>
<feature type="transmembrane region" description="Helical" evidence="5">
    <location>
        <begin position="244"/>
        <end position="275"/>
    </location>
</feature>
<dbReference type="Proteomes" id="UP000494206">
    <property type="component" value="Unassembled WGS sequence"/>
</dbReference>
<dbReference type="EMBL" id="CADEPM010000003">
    <property type="protein sequence ID" value="CAB3403495.1"/>
    <property type="molecule type" value="Genomic_DNA"/>
</dbReference>
<evidence type="ECO:0000313" key="7">
    <source>
        <dbReference type="Proteomes" id="UP000494206"/>
    </source>
</evidence>
<reference evidence="6 7" key="1">
    <citation type="submission" date="2020-04" db="EMBL/GenBank/DDBJ databases">
        <authorList>
            <person name="Laetsch R D."/>
            <person name="Stevens L."/>
            <person name="Kumar S."/>
            <person name="Blaxter L. M."/>
        </authorList>
    </citation>
    <scope>NUCLEOTIDE SEQUENCE [LARGE SCALE GENOMIC DNA]</scope>
</reference>
<feature type="transmembrane region" description="Helical" evidence="5">
    <location>
        <begin position="176"/>
        <end position="195"/>
    </location>
</feature>
<dbReference type="Pfam" id="PF01925">
    <property type="entry name" value="TauE"/>
    <property type="match status" value="1"/>
</dbReference>
<proteinExistence type="predicted"/>
<dbReference type="PANTHER" id="PTHR31154:SF6">
    <property type="entry name" value="MEMBRANE TRANSPORTER PROTEIN"/>
    <property type="match status" value="1"/>
</dbReference>
<feature type="transmembrane region" description="Helical" evidence="5">
    <location>
        <begin position="113"/>
        <end position="139"/>
    </location>
</feature>
<dbReference type="OrthoDB" id="5979356at2759"/>
<evidence type="ECO:0000256" key="4">
    <source>
        <dbReference type="ARBA" id="ARBA00023136"/>
    </source>
</evidence>
<evidence type="ECO:0008006" key="8">
    <source>
        <dbReference type="Google" id="ProtNLM"/>
    </source>
</evidence>
<keyword evidence="4 5" id="KW-0472">Membrane</keyword>
<feature type="transmembrane region" description="Helical" evidence="5">
    <location>
        <begin position="341"/>
        <end position="360"/>
    </location>
</feature>
<keyword evidence="7" id="KW-1185">Reference proteome</keyword>
<feature type="transmembrane region" description="Helical" evidence="5">
    <location>
        <begin position="151"/>
        <end position="170"/>
    </location>
</feature>
<sequence>MVRPINEFMPNTIDPMNPVKPTRHDEALTCGAKVKRWCKKYLFEGQHLDDELADKMANLPANPTIGELLLIKHRKFVAMLIPFGLIWLVWWSAAIRHNFFQYYADYWHMPVTMVLGSFVGGMTSEGSGAVAFPVMTLALHIAPEIARDFSLMIQSIGMTSALVCVLFMKVKFEHRAVAIGALGAVPGFIIGVHYIDPMFTGPQKKMLFVSIWTAFAFALGILNAQKKRSTFAEIPEFCVWKAFVLLVTGVIGGVFDAFAGSGIDICIFSIVTLLFRVTEKTATPTTVVLKGIIAVFGFYYRAVMMGDIDATAWRYFQTSVPVSAAAGPIGSFVGSHLHRQLIAGFVYVLELIALVGFLFTRPAWTLIVFGGVIILGGFVFFSIVSKLGAVLMENIERRHAKDCVINGNI</sequence>
<keyword evidence="3 5" id="KW-1133">Transmembrane helix</keyword>